<evidence type="ECO:0000313" key="3">
    <source>
        <dbReference type="EMBL" id="VTZ59678.1"/>
    </source>
</evidence>
<reference evidence="3" key="1">
    <citation type="submission" date="2019-06" db="EMBL/GenBank/DDBJ databases">
        <authorList>
            <person name="Le Quere A."/>
            <person name="Colella S."/>
        </authorList>
    </citation>
    <scope>NUCLEOTIDE SEQUENCE</scope>
    <source>
        <strain evidence="3">EmedicaeMD41</strain>
    </source>
</reference>
<proteinExistence type="predicted"/>
<gene>
    <name evidence="3" type="ORF">EMEDMD4_1190012</name>
</gene>
<evidence type="ECO:0008006" key="4">
    <source>
        <dbReference type="Google" id="ProtNLM"/>
    </source>
</evidence>
<evidence type="ECO:0000256" key="1">
    <source>
        <dbReference type="ARBA" id="ARBA00022741"/>
    </source>
</evidence>
<dbReference type="PANTHER" id="PTHR16305">
    <property type="entry name" value="TESTICULAR SOLUBLE ADENYLYL CYCLASE"/>
    <property type="match status" value="1"/>
</dbReference>
<protein>
    <recommendedName>
        <fullName evidence="4">Adenylate cyclase</fullName>
    </recommendedName>
</protein>
<keyword evidence="1" id="KW-0547">Nucleotide-binding</keyword>
<dbReference type="Proteomes" id="UP000507954">
    <property type="component" value="Unassembled WGS sequence"/>
</dbReference>
<organism evidence="3">
    <name type="scientific">Sinorhizobium medicae</name>
    <dbReference type="NCBI Taxonomy" id="110321"/>
    <lineage>
        <taxon>Bacteria</taxon>
        <taxon>Pseudomonadati</taxon>
        <taxon>Pseudomonadota</taxon>
        <taxon>Alphaproteobacteria</taxon>
        <taxon>Hyphomicrobiales</taxon>
        <taxon>Rhizobiaceae</taxon>
        <taxon>Sinorhizobium/Ensifer group</taxon>
        <taxon>Sinorhizobium</taxon>
    </lineage>
</organism>
<dbReference type="GO" id="GO:0005524">
    <property type="term" value="F:ATP binding"/>
    <property type="evidence" value="ECO:0007669"/>
    <property type="project" value="UniProtKB-KW"/>
</dbReference>
<name>A0A508WQ99_9HYPH</name>
<accession>A0A508WQ99</accession>
<evidence type="ECO:0000256" key="2">
    <source>
        <dbReference type="ARBA" id="ARBA00022840"/>
    </source>
</evidence>
<dbReference type="GO" id="GO:0004016">
    <property type="term" value="F:adenylate cyclase activity"/>
    <property type="evidence" value="ECO:0007669"/>
    <property type="project" value="TreeGrafter"/>
</dbReference>
<dbReference type="GO" id="GO:0005737">
    <property type="term" value="C:cytoplasm"/>
    <property type="evidence" value="ECO:0007669"/>
    <property type="project" value="TreeGrafter"/>
</dbReference>
<dbReference type="EMBL" id="CABFNB010000023">
    <property type="protein sequence ID" value="VTZ59678.1"/>
    <property type="molecule type" value="Genomic_DNA"/>
</dbReference>
<dbReference type="AlphaFoldDB" id="A0A508WQ99"/>
<keyword evidence="2" id="KW-0067">ATP-binding</keyword>
<sequence length="226" mass="24722">MKCAPYHQTSPLYPVIRLLERAAGFAADDPPAMKLSKLEALLTQSANNVADAAPLLAALLSISADGRYQPLELSPHRQKKRTLDVLVDQLIGLAAHQPVLAVYEDVHWADPTLLELLDLIVERVQGSPVLVLITFRSEFLPPWMGHPHVIAFTLSRLSRRQGADMVESLTVGRALPAEVLLAIDEAIDRLGSDADGAHTIGKQTAGDLLRRPRRRKPPAGWSWSGC</sequence>
<dbReference type="PANTHER" id="PTHR16305:SF28">
    <property type="entry name" value="GUANYLATE CYCLASE DOMAIN-CONTAINING PROTEIN"/>
    <property type="match status" value="1"/>
</dbReference>